<evidence type="ECO:0000256" key="1">
    <source>
        <dbReference type="ARBA" id="ARBA00022741"/>
    </source>
</evidence>
<keyword evidence="1" id="KW-0547">Nucleotide-binding</keyword>
<organism evidence="7 8">
    <name type="scientific">Candidatus Scybalenecus merdavium</name>
    <dbReference type="NCBI Taxonomy" id="2840939"/>
    <lineage>
        <taxon>Bacteria</taxon>
        <taxon>Bacillati</taxon>
        <taxon>Bacillota</taxon>
        <taxon>Clostridia</taxon>
        <taxon>Eubacteriales</taxon>
        <taxon>Oscillospiraceae</taxon>
        <taxon>Oscillospiraceae incertae sedis</taxon>
        <taxon>Candidatus Scybalenecus</taxon>
    </lineage>
</organism>
<dbReference type="GO" id="GO:0005524">
    <property type="term" value="F:ATP binding"/>
    <property type="evidence" value="ECO:0007669"/>
    <property type="project" value="UniProtKB-KW"/>
</dbReference>
<reference evidence="7" key="2">
    <citation type="journal article" date="2021" name="PeerJ">
        <title>Extensive microbial diversity within the chicken gut microbiome revealed by metagenomics and culture.</title>
        <authorList>
            <person name="Gilroy R."/>
            <person name="Ravi A."/>
            <person name="Getino M."/>
            <person name="Pursley I."/>
            <person name="Horton D.L."/>
            <person name="Alikhan N.F."/>
            <person name="Baker D."/>
            <person name="Gharbi K."/>
            <person name="Hall N."/>
            <person name="Watson M."/>
            <person name="Adriaenssens E.M."/>
            <person name="Foster-Nyarko E."/>
            <person name="Jarju S."/>
            <person name="Secka A."/>
            <person name="Antonio M."/>
            <person name="Oren A."/>
            <person name="Chaudhuri R.R."/>
            <person name="La Ragione R."/>
            <person name="Hildebrand F."/>
            <person name="Pallen M.J."/>
        </authorList>
    </citation>
    <scope>NUCLEOTIDE SEQUENCE</scope>
    <source>
        <strain evidence="7">CHK176-6737</strain>
    </source>
</reference>
<name>A0A9D1SNX4_9FIRM</name>
<dbReference type="EMBL" id="DVNM01000035">
    <property type="protein sequence ID" value="HIU69574.1"/>
    <property type="molecule type" value="Genomic_DNA"/>
</dbReference>
<feature type="domain" description="Helicase C-terminal" evidence="6">
    <location>
        <begin position="342"/>
        <end position="542"/>
    </location>
</feature>
<dbReference type="PANTHER" id="PTHR47961:SF6">
    <property type="entry name" value="DNA-DIRECTED DNA POLYMERASE"/>
    <property type="match status" value="1"/>
</dbReference>
<feature type="domain" description="Helicase ATP-binding" evidence="5">
    <location>
        <begin position="110"/>
        <end position="284"/>
    </location>
</feature>
<dbReference type="InterPro" id="IPR001650">
    <property type="entry name" value="Helicase_C-like"/>
</dbReference>
<evidence type="ECO:0000256" key="4">
    <source>
        <dbReference type="ARBA" id="ARBA00022840"/>
    </source>
</evidence>
<dbReference type="InterPro" id="IPR027417">
    <property type="entry name" value="P-loop_NTPase"/>
</dbReference>
<dbReference type="InterPro" id="IPR006935">
    <property type="entry name" value="Helicase/UvrB_N"/>
</dbReference>
<reference evidence="7" key="1">
    <citation type="submission" date="2020-10" db="EMBL/GenBank/DDBJ databases">
        <authorList>
            <person name="Gilroy R."/>
        </authorList>
    </citation>
    <scope>NUCLEOTIDE SEQUENCE</scope>
    <source>
        <strain evidence="7">CHK176-6737</strain>
    </source>
</reference>
<evidence type="ECO:0000256" key="3">
    <source>
        <dbReference type="ARBA" id="ARBA00022806"/>
    </source>
</evidence>
<dbReference type="GO" id="GO:0004386">
    <property type="term" value="F:helicase activity"/>
    <property type="evidence" value="ECO:0007669"/>
    <property type="project" value="UniProtKB-KW"/>
</dbReference>
<dbReference type="SMART" id="SM00490">
    <property type="entry name" value="HELICc"/>
    <property type="match status" value="1"/>
</dbReference>
<dbReference type="GO" id="GO:0016787">
    <property type="term" value="F:hydrolase activity"/>
    <property type="evidence" value="ECO:0007669"/>
    <property type="project" value="UniProtKB-KW"/>
</dbReference>
<keyword evidence="2" id="KW-0378">Hydrolase</keyword>
<accession>A0A9D1SNX4</accession>
<proteinExistence type="predicted"/>
<dbReference type="Pfam" id="PF00271">
    <property type="entry name" value="Helicase_C"/>
    <property type="match status" value="1"/>
</dbReference>
<dbReference type="PROSITE" id="PS51192">
    <property type="entry name" value="HELICASE_ATP_BIND_1"/>
    <property type="match status" value="1"/>
</dbReference>
<evidence type="ECO:0000256" key="2">
    <source>
        <dbReference type="ARBA" id="ARBA00022801"/>
    </source>
</evidence>
<evidence type="ECO:0000259" key="6">
    <source>
        <dbReference type="PROSITE" id="PS51194"/>
    </source>
</evidence>
<evidence type="ECO:0000313" key="8">
    <source>
        <dbReference type="Proteomes" id="UP000824125"/>
    </source>
</evidence>
<dbReference type="Gene3D" id="3.40.50.300">
    <property type="entry name" value="P-loop containing nucleotide triphosphate hydrolases"/>
    <property type="match status" value="2"/>
</dbReference>
<dbReference type="GO" id="GO:0003677">
    <property type="term" value="F:DNA binding"/>
    <property type="evidence" value="ECO:0007669"/>
    <property type="project" value="InterPro"/>
</dbReference>
<dbReference type="Pfam" id="PF04851">
    <property type="entry name" value="ResIII"/>
    <property type="match status" value="1"/>
</dbReference>
<dbReference type="AlphaFoldDB" id="A0A9D1SNX4"/>
<protein>
    <submittedName>
        <fullName evidence="7">DEAD/DEAH box helicase family protein</fullName>
    </submittedName>
</protein>
<comment type="caution">
    <text evidence="7">The sequence shown here is derived from an EMBL/GenBank/DDBJ whole genome shotgun (WGS) entry which is preliminary data.</text>
</comment>
<evidence type="ECO:0000259" key="5">
    <source>
        <dbReference type="PROSITE" id="PS51192"/>
    </source>
</evidence>
<dbReference type="SUPFAM" id="SSF52540">
    <property type="entry name" value="P-loop containing nucleoside triphosphate hydrolases"/>
    <property type="match status" value="2"/>
</dbReference>
<keyword evidence="3 7" id="KW-0347">Helicase</keyword>
<keyword evidence="4" id="KW-0067">ATP-binding</keyword>
<dbReference type="PANTHER" id="PTHR47961">
    <property type="entry name" value="DNA POLYMERASE THETA, PUTATIVE (AFU_ORTHOLOGUE AFUA_1G05260)-RELATED"/>
    <property type="match status" value="1"/>
</dbReference>
<dbReference type="InterPro" id="IPR050474">
    <property type="entry name" value="Hel308_SKI2-like"/>
</dbReference>
<evidence type="ECO:0000313" key="7">
    <source>
        <dbReference type="EMBL" id="HIU69574.1"/>
    </source>
</evidence>
<dbReference type="Proteomes" id="UP000824125">
    <property type="component" value="Unassembled WGS sequence"/>
</dbReference>
<dbReference type="InterPro" id="IPR014001">
    <property type="entry name" value="Helicase_ATP-bd"/>
</dbReference>
<dbReference type="PROSITE" id="PS51194">
    <property type="entry name" value="HELICASE_CTER"/>
    <property type="match status" value="1"/>
</dbReference>
<gene>
    <name evidence="7" type="ORF">IAD23_06420</name>
</gene>
<sequence length="788" mass="91809">MQDYASLLLNAINNYDPDNAHSIEALRDLVCWISDNEILKKDKLIAELLYIASQKMRVFGYNILNKYTEEPIPPIGSLDAISGPSIKNLYRSKVYSNNILDKTQHEVVDLFQSLDIRRLLVSAPTSYGKTFLMREIVFLNKERYDNILLVFPTVALLLENARMMEKFVSDNKLEYRIFKTVDAVNEDDEKKIFVFTPERALQLIATYPNLKIDFFFFDEVYKIDEDYCNDDSIELANQRYSNSQDFLNEDRGKTFRIALYLLSKTVEEYYLAGPNLSKDKFELGMKRFLELNKIEVKEINFEPTLRISVNAFSGKIEEKLPKFLPSAKNNALVPTGTKVNDRIEKVVSYIDEKKYGKTLLYCTSPSKVVEYSVKLANRETKNVMKSYPDNFKTFIEHIKQEYDIDNSVEKWSLIQVLEKGFGIHHGKLPKYIQQEILDQFNKGTFDILFCTSTIVEGVNTDAQNMVILNASKGRNKLTPFDIKNIKGRAGRYYHCFVGRVFYMQKELEIIENSDSLRLDFITYSNKDLNVIDLDNTEIQDLTSYNKQVKNAREEYVKSCFIPNDVFIKNRTVSRENQEKLARTLLNNEEFLKYSHWITYTVDVENFLYYHWISKILETFSTAGLIEENTRKKFSAIANNYYTGGFKAILKFEIDSYKKGKCKSIDDAYSRAFNSRRDILEHKIPKILSLFESIIVFVAQSKGINVDSFSLAKVRRYYETGVKTALGEALIEYGFPTDAIRRIEEKHKPLAYYTLLESKKYCLRNYKNDIENLLDKYENQLFIKALNAI</sequence>